<reference evidence="2 3" key="1">
    <citation type="submission" date="2012-03" db="EMBL/GenBank/DDBJ databases">
        <title>Complete sequence of plasmid of Thermoanaerobacterium thermosaccharolyticum M0795.</title>
        <authorList>
            <consortium name="US DOE Joint Genome Institute"/>
            <person name="Lucas S."/>
            <person name="Han J."/>
            <person name="Lapidus A."/>
            <person name="Cheng J.-F."/>
            <person name="Goodwin L."/>
            <person name="Pitluck S."/>
            <person name="Peters L."/>
            <person name="Teshima H."/>
            <person name="Detter J.C."/>
            <person name="Han C."/>
            <person name="Tapia R."/>
            <person name="Land M."/>
            <person name="Hauser L."/>
            <person name="Kyrpides N."/>
            <person name="Ivanova N."/>
            <person name="Pagani I."/>
            <person name="Feinberg L."/>
            <person name="Folden J."/>
            <person name="Hogsett D."/>
            <person name="Shaw J."/>
            <person name="Woyke T."/>
        </authorList>
    </citation>
    <scope>NUCLEOTIDE SEQUENCE [LARGE SCALE GENOMIC DNA]</scope>
    <source>
        <strain evidence="2 3">M0795</strain>
        <plasmid evidence="3">Plasmid pTHETHE01</plasmid>
    </source>
</reference>
<proteinExistence type="predicted"/>
<evidence type="ECO:0000313" key="2">
    <source>
        <dbReference type="EMBL" id="AGB20429.1"/>
    </source>
</evidence>
<dbReference type="SUPFAM" id="SSF53335">
    <property type="entry name" value="S-adenosyl-L-methionine-dependent methyltransferases"/>
    <property type="match status" value="1"/>
</dbReference>
<dbReference type="Pfam" id="PF19587">
    <property type="entry name" value="DUF6094"/>
    <property type="match status" value="1"/>
</dbReference>
<dbReference type="InterPro" id="IPR029063">
    <property type="entry name" value="SAM-dependent_MTases_sf"/>
</dbReference>
<dbReference type="PRINTS" id="PR00507">
    <property type="entry name" value="N12N6MTFRASE"/>
</dbReference>
<dbReference type="KEGG" id="tto:Thethe_02881"/>
<dbReference type="Gene3D" id="3.40.50.150">
    <property type="entry name" value="Vaccinia Virus protein VP39"/>
    <property type="match status" value="1"/>
</dbReference>
<sequence length="328" mass="37420">MRIEGQYKMGYYPTPEIVIGRIRSFIKFPEKDFSVLDPCCGCGTALKNLVHETKGKTYGIELDGQRYLQAKQKLNRVAKGGYEIATISNEAFSILYLNPPYDYDANGQRKEKIFLQDTQKYLIKGGLLIYIIPQEKLTTDLAKMISYRFGDIRIYRFPDEEYKDFGQIVLFGIKKKELGIVQKDVINMVNASNLGEKLEEIPCCQEPVYSLLSTPEPKIFRSGILDKDELEQCLKESTLWGKIKDSIKYEDNKIKNPPLPLHQGHIGLLLASGYLNGEMPGHLIKGEVIKKTIVTEEEEEDCTVTKEREIVTVTVKVLTNEGEIFELM</sequence>
<feature type="domain" description="DUF6094" evidence="1">
    <location>
        <begin position="2"/>
        <end position="177"/>
    </location>
</feature>
<keyword evidence="2" id="KW-0614">Plasmid</keyword>
<dbReference type="HOGENOM" id="CLU_041519_0_0_9"/>
<dbReference type="EMBL" id="CP003067">
    <property type="protein sequence ID" value="AGB20429.1"/>
    <property type="molecule type" value="Genomic_DNA"/>
</dbReference>
<protein>
    <recommendedName>
        <fullName evidence="1">DUF6094 domain-containing protein</fullName>
    </recommendedName>
</protein>
<geneLocation type="plasmid" evidence="2 3">
    <name>pTHETHE01</name>
</geneLocation>
<evidence type="ECO:0000259" key="1">
    <source>
        <dbReference type="Pfam" id="PF19587"/>
    </source>
</evidence>
<evidence type="ECO:0000313" key="3">
    <source>
        <dbReference type="Proteomes" id="UP000010845"/>
    </source>
</evidence>
<dbReference type="InterPro" id="IPR046076">
    <property type="entry name" value="DUF6094"/>
</dbReference>
<name>L0INU9_THETR</name>
<accession>L0INU9</accession>
<dbReference type="PATRIC" id="fig|698948.3.peg.2871"/>
<dbReference type="AlphaFoldDB" id="L0INU9"/>
<dbReference type="Proteomes" id="UP000010845">
    <property type="component" value="Plasmid pTHETHE01"/>
</dbReference>
<dbReference type="CDD" id="cd02440">
    <property type="entry name" value="AdoMet_MTases"/>
    <property type="match status" value="1"/>
</dbReference>
<organism evidence="2 3">
    <name type="scientific">Thermoanaerobacterium thermosaccharolyticum M0795</name>
    <dbReference type="NCBI Taxonomy" id="698948"/>
    <lineage>
        <taxon>Bacteria</taxon>
        <taxon>Bacillati</taxon>
        <taxon>Bacillota</taxon>
        <taxon>Clostridia</taxon>
        <taxon>Thermoanaerobacterales</taxon>
        <taxon>Thermoanaerobacteraceae</taxon>
        <taxon>Thermoanaerobacterium</taxon>
    </lineage>
</organism>
<dbReference type="RefSeq" id="WP_015297548.1">
    <property type="nucleotide sequence ID" value="NC_019956.1"/>
</dbReference>
<gene>
    <name evidence="2" type="ORF">Thethe_02881</name>
</gene>